<dbReference type="EMBL" id="BQXS01009598">
    <property type="protein sequence ID" value="GKT31367.1"/>
    <property type="molecule type" value="Genomic_DNA"/>
</dbReference>
<comment type="cofactor">
    <cofactor evidence="1">
        <name>FMN</name>
        <dbReference type="ChEBI" id="CHEBI:58210"/>
    </cofactor>
</comment>
<keyword evidence="11" id="KW-1185">Reference proteome</keyword>
<dbReference type="Proteomes" id="UP001057375">
    <property type="component" value="Unassembled WGS sequence"/>
</dbReference>
<comment type="caution">
    <text evidence="10">The sequence shown here is derived from an EMBL/GenBank/DDBJ whole genome shotgun (WGS) entry which is preliminary data.</text>
</comment>
<keyword evidence="4" id="KW-0288">FMN</keyword>
<dbReference type="Gene3D" id="3.40.1570.10">
    <property type="entry name" value="HemS/ChuS/ChuX like domains"/>
    <property type="match status" value="1"/>
</dbReference>
<dbReference type="InterPro" id="IPR003097">
    <property type="entry name" value="CysJ-like_FAD-binding"/>
</dbReference>
<dbReference type="SUPFAM" id="SSF144064">
    <property type="entry name" value="Heme iron utilization protein-like"/>
    <property type="match status" value="1"/>
</dbReference>
<dbReference type="PROSITE" id="PS50902">
    <property type="entry name" value="FLAVODOXIN_LIKE"/>
    <property type="match status" value="1"/>
</dbReference>
<dbReference type="InterPro" id="IPR017927">
    <property type="entry name" value="FAD-bd_FR_type"/>
</dbReference>
<feature type="non-terminal residue" evidence="10">
    <location>
        <position position="666"/>
    </location>
</feature>
<dbReference type="CDD" id="cd06199">
    <property type="entry name" value="SiR"/>
    <property type="match status" value="1"/>
</dbReference>
<name>A0ABQ5KFT1_9EUKA</name>
<evidence type="ECO:0000259" key="9">
    <source>
        <dbReference type="PROSITE" id="PS51384"/>
    </source>
</evidence>
<gene>
    <name evidence="10" type="ORF">ADUPG1_005850</name>
</gene>
<dbReference type="SUPFAM" id="SSF52343">
    <property type="entry name" value="Ferredoxin reductase-like, C-terminal NADP-linked domain"/>
    <property type="match status" value="1"/>
</dbReference>
<dbReference type="Gene3D" id="3.40.50.80">
    <property type="entry name" value="Nucleotide-binding domain of ferredoxin-NADP reductase (FNR) module"/>
    <property type="match status" value="1"/>
</dbReference>
<dbReference type="Pfam" id="PF00667">
    <property type="entry name" value="FAD_binding_1"/>
    <property type="match status" value="1"/>
</dbReference>
<dbReference type="PRINTS" id="PR00371">
    <property type="entry name" value="FPNCR"/>
</dbReference>
<dbReference type="PANTHER" id="PTHR19384">
    <property type="entry name" value="NITRIC OXIDE SYNTHASE-RELATED"/>
    <property type="match status" value="1"/>
</dbReference>
<reference evidence="10" key="1">
    <citation type="submission" date="2022-03" db="EMBL/GenBank/DDBJ databases">
        <title>Draft genome sequence of Aduncisulcus paluster, a free-living microaerophilic Fornicata.</title>
        <authorList>
            <person name="Yuyama I."/>
            <person name="Kume K."/>
            <person name="Tamura T."/>
            <person name="Inagaki Y."/>
            <person name="Hashimoto T."/>
        </authorList>
    </citation>
    <scope>NUCLEOTIDE SEQUENCE</scope>
    <source>
        <strain evidence="10">NY0171</strain>
    </source>
</reference>
<evidence type="ECO:0000256" key="4">
    <source>
        <dbReference type="ARBA" id="ARBA00022643"/>
    </source>
</evidence>
<keyword evidence="6" id="KW-0521">NADP</keyword>
<accession>A0ABQ5KFT1</accession>
<feature type="domain" description="Flavodoxin-like" evidence="8">
    <location>
        <begin position="11"/>
        <end position="176"/>
    </location>
</feature>
<sequence>TTDLAAPRPPLRILYGTQTGNAEIVAGDAAAAAKAQGFDVTVSGLDEIALDEFAGLRYVLIVTSTYGEGEMPDNAELFWEALSSAVAPRLEGVRVVGRTDCDVDYEAQATEWVQGAVGSLVTLAGASGSPGTPPPSTVMRSGWTRKNPFHAEVPVNRLLSRAGSDKEIRHYEFALAESGITYEAGDALAVIPENDPALVEAIADHFRVSVGTLVDGEPLGELLGRRYEISAPSRDLLSEVESRAESEEFSHALRGGVKEVLDTWLYGKDILDILRIGGDALSLEDSLAHPDRIHLTVASVRYQSLGRERGGVCSTFLADRGGSARIFLQPNKSFRVPSDDDAPMIMVGPGTGVAPFRAFLQEREQRGAGGRNWLFFGDQHRAHDYVYENELDTWHSSGLLDRLDLAFSRDQAEKVYVQTRMREHGADLFGWLQDGGHFYVCGDATRMAKDVDKALHEIVAEHGGFGADEASEYVNTLKREKRYAIAEALPALGTVVAVTANDAALLSHTGEYLEPSFPGEALSCDDEYIALRLNPALVRDAFLAPRALTMVGETGTHRAYLTPLTDRLTVSALELAPAADPEAFPVTDWTDISWRDTDQLTHLDALTPGRYRVLPFTGARKIDSGVVPHLLAHLVDVDMPFTIAVPGGGCVQLHRGHAAMVEQSGA</sequence>
<evidence type="ECO:0000256" key="1">
    <source>
        <dbReference type="ARBA" id="ARBA00001917"/>
    </source>
</evidence>
<feature type="non-terminal residue" evidence="10">
    <location>
        <position position="1"/>
    </location>
</feature>
<dbReference type="PROSITE" id="PS51384">
    <property type="entry name" value="FAD_FR"/>
    <property type="match status" value="1"/>
</dbReference>
<keyword evidence="7" id="KW-0560">Oxidoreductase</keyword>
<organism evidence="10 11">
    <name type="scientific">Aduncisulcus paluster</name>
    <dbReference type="NCBI Taxonomy" id="2918883"/>
    <lineage>
        <taxon>Eukaryota</taxon>
        <taxon>Metamonada</taxon>
        <taxon>Carpediemonas-like organisms</taxon>
        <taxon>Aduncisulcus</taxon>
    </lineage>
</organism>
<dbReference type="Pfam" id="PF00258">
    <property type="entry name" value="Flavodoxin_1"/>
    <property type="match status" value="1"/>
</dbReference>
<dbReference type="PANTHER" id="PTHR19384:SF128">
    <property type="entry name" value="NADPH OXIDOREDUCTASE A"/>
    <property type="match status" value="1"/>
</dbReference>
<dbReference type="SUPFAM" id="SSF63380">
    <property type="entry name" value="Riboflavin synthase domain-like"/>
    <property type="match status" value="1"/>
</dbReference>
<dbReference type="InterPro" id="IPR029039">
    <property type="entry name" value="Flavoprotein-like_sf"/>
</dbReference>
<evidence type="ECO:0000256" key="3">
    <source>
        <dbReference type="ARBA" id="ARBA00022630"/>
    </source>
</evidence>
<dbReference type="InterPro" id="IPR053733">
    <property type="entry name" value="Heme_Transport_Util_sf"/>
</dbReference>
<proteinExistence type="predicted"/>
<evidence type="ECO:0000313" key="11">
    <source>
        <dbReference type="Proteomes" id="UP001057375"/>
    </source>
</evidence>
<dbReference type="Gene3D" id="3.40.50.360">
    <property type="match status" value="1"/>
</dbReference>
<dbReference type="InterPro" id="IPR023173">
    <property type="entry name" value="NADPH_Cyt_P450_Rdtase_alpha"/>
</dbReference>
<dbReference type="InterPro" id="IPR001094">
    <property type="entry name" value="Flavdoxin-like"/>
</dbReference>
<evidence type="ECO:0000256" key="6">
    <source>
        <dbReference type="ARBA" id="ARBA00022857"/>
    </source>
</evidence>
<dbReference type="Gene3D" id="2.40.30.10">
    <property type="entry name" value="Translation factors"/>
    <property type="match status" value="2"/>
</dbReference>
<feature type="domain" description="FAD-binding FR-type" evidence="9">
    <location>
        <begin position="146"/>
        <end position="356"/>
    </location>
</feature>
<evidence type="ECO:0000256" key="2">
    <source>
        <dbReference type="ARBA" id="ARBA00001974"/>
    </source>
</evidence>
<dbReference type="InterPro" id="IPR001433">
    <property type="entry name" value="OxRdtase_FAD/NAD-bd"/>
</dbReference>
<comment type="cofactor">
    <cofactor evidence="2">
        <name>FAD</name>
        <dbReference type="ChEBI" id="CHEBI:57692"/>
    </cofactor>
</comment>
<dbReference type="InterPro" id="IPR039261">
    <property type="entry name" value="FNR_nucleotide-bd"/>
</dbReference>
<dbReference type="InterPro" id="IPR017938">
    <property type="entry name" value="Riboflavin_synthase-like_b-brl"/>
</dbReference>
<keyword evidence="3" id="KW-0285">Flavoprotein</keyword>
<keyword evidence="5" id="KW-0274">FAD</keyword>
<dbReference type="Gene3D" id="1.20.990.10">
    <property type="entry name" value="NADPH-cytochrome p450 Reductase, Chain A, domain 3"/>
    <property type="match status" value="1"/>
</dbReference>
<dbReference type="Pfam" id="PF00175">
    <property type="entry name" value="NAD_binding_1"/>
    <property type="match status" value="1"/>
</dbReference>
<dbReference type="PRINTS" id="PR00369">
    <property type="entry name" value="FLAVODOXIN"/>
</dbReference>
<evidence type="ECO:0000256" key="7">
    <source>
        <dbReference type="ARBA" id="ARBA00023002"/>
    </source>
</evidence>
<evidence type="ECO:0000259" key="8">
    <source>
        <dbReference type="PROSITE" id="PS50902"/>
    </source>
</evidence>
<evidence type="ECO:0000313" key="10">
    <source>
        <dbReference type="EMBL" id="GKT31367.1"/>
    </source>
</evidence>
<evidence type="ECO:0000256" key="5">
    <source>
        <dbReference type="ARBA" id="ARBA00022827"/>
    </source>
</evidence>
<protein>
    <submittedName>
        <fullName evidence="10">Sulfite reductase [NADPH] flavoprotein alpha-component</fullName>
    </submittedName>
</protein>
<dbReference type="InterPro" id="IPR001709">
    <property type="entry name" value="Flavoprot_Pyr_Nucl_cyt_Rdtase"/>
</dbReference>
<dbReference type="SUPFAM" id="SSF52218">
    <property type="entry name" value="Flavoproteins"/>
    <property type="match status" value="1"/>
</dbReference>
<dbReference type="InterPro" id="IPR008254">
    <property type="entry name" value="Flavodoxin/NO_synth"/>
</dbReference>